<dbReference type="Proteomes" id="UP001301140">
    <property type="component" value="Unassembled WGS sequence"/>
</dbReference>
<feature type="transmembrane region" description="Helical" evidence="6">
    <location>
        <begin position="12"/>
        <end position="30"/>
    </location>
</feature>
<evidence type="ECO:0000256" key="2">
    <source>
        <dbReference type="ARBA" id="ARBA00022475"/>
    </source>
</evidence>
<evidence type="ECO:0000256" key="6">
    <source>
        <dbReference type="SAM" id="Phobius"/>
    </source>
</evidence>
<evidence type="ECO:0000256" key="1">
    <source>
        <dbReference type="ARBA" id="ARBA00004651"/>
    </source>
</evidence>
<feature type="domain" description="VTT" evidence="7">
    <location>
        <begin position="30"/>
        <end position="160"/>
    </location>
</feature>
<keyword evidence="3 6" id="KW-0812">Transmembrane</keyword>
<dbReference type="InterPro" id="IPR032816">
    <property type="entry name" value="VTT_dom"/>
</dbReference>
<evidence type="ECO:0000259" key="7">
    <source>
        <dbReference type="Pfam" id="PF09335"/>
    </source>
</evidence>
<organism evidence="8 9">
    <name type="scientific">Marinimicrococcus flavescens</name>
    <dbReference type="NCBI Taxonomy" id="3031815"/>
    <lineage>
        <taxon>Bacteria</taxon>
        <taxon>Pseudomonadati</taxon>
        <taxon>Pseudomonadota</taxon>
        <taxon>Alphaproteobacteria</taxon>
        <taxon>Geminicoccales</taxon>
        <taxon>Geminicoccaceae</taxon>
        <taxon>Marinimicrococcus</taxon>
    </lineage>
</organism>
<evidence type="ECO:0000256" key="5">
    <source>
        <dbReference type="ARBA" id="ARBA00023136"/>
    </source>
</evidence>
<keyword evidence="2" id="KW-1003">Cell membrane</keyword>
<dbReference type="InterPro" id="IPR051311">
    <property type="entry name" value="DedA_domain"/>
</dbReference>
<feature type="transmembrane region" description="Helical" evidence="6">
    <location>
        <begin position="50"/>
        <end position="71"/>
    </location>
</feature>
<dbReference type="PANTHER" id="PTHR42709:SF6">
    <property type="entry name" value="UNDECAPRENYL PHOSPHATE TRANSPORTER A"/>
    <property type="match status" value="1"/>
</dbReference>
<dbReference type="EMBL" id="JARGEQ010000092">
    <property type="protein sequence ID" value="MDF1586781.1"/>
    <property type="molecule type" value="Genomic_DNA"/>
</dbReference>
<evidence type="ECO:0000256" key="3">
    <source>
        <dbReference type="ARBA" id="ARBA00022692"/>
    </source>
</evidence>
<accession>A0AAP4D6S1</accession>
<sequence>MFDWITGFVEQSGYLGIAFLMLAENVFPPVPSELIMPLAGYTAASGKLNMAGVVAAGTAGSLAGALFWYYVGLKIGMDRLRRWAGRHGRWLTLHPDELDRAKAMFERHSGTAVFVGRLVPALRTLISVPAGVACMGLARFLLFSTLGTAIWTALLAGAGYLLEDQYQKVAEWMNPATNTILALMLAYYVYRVVTFRGRSAG</sequence>
<keyword evidence="4 6" id="KW-1133">Transmembrane helix</keyword>
<keyword evidence="5 6" id="KW-0472">Membrane</keyword>
<gene>
    <name evidence="8" type="ORF">PZ740_10350</name>
</gene>
<proteinExistence type="predicted"/>
<keyword evidence="9" id="KW-1185">Reference proteome</keyword>
<comment type="caution">
    <text evidence="8">The sequence shown here is derived from an EMBL/GenBank/DDBJ whole genome shotgun (WGS) entry which is preliminary data.</text>
</comment>
<feature type="transmembrane region" description="Helical" evidence="6">
    <location>
        <begin position="172"/>
        <end position="190"/>
    </location>
</feature>
<evidence type="ECO:0000313" key="8">
    <source>
        <dbReference type="EMBL" id="MDF1586781.1"/>
    </source>
</evidence>
<evidence type="ECO:0000256" key="4">
    <source>
        <dbReference type="ARBA" id="ARBA00022989"/>
    </source>
</evidence>
<dbReference type="Pfam" id="PF09335">
    <property type="entry name" value="VTT_dom"/>
    <property type="match status" value="1"/>
</dbReference>
<comment type="subcellular location">
    <subcellularLocation>
        <location evidence="1">Cell membrane</location>
        <topology evidence="1">Multi-pass membrane protein</topology>
    </subcellularLocation>
</comment>
<reference evidence="8 9" key="1">
    <citation type="submission" date="2023-03" db="EMBL/GenBank/DDBJ databases">
        <title>YIM 152171 draft genome.</title>
        <authorList>
            <person name="Yang Z."/>
        </authorList>
    </citation>
    <scope>NUCLEOTIDE SEQUENCE [LARGE SCALE GENOMIC DNA]</scope>
    <source>
        <strain evidence="8 9">YIM 152171</strain>
    </source>
</reference>
<evidence type="ECO:0000313" key="9">
    <source>
        <dbReference type="Proteomes" id="UP001301140"/>
    </source>
</evidence>
<dbReference type="GO" id="GO:0005886">
    <property type="term" value="C:plasma membrane"/>
    <property type="evidence" value="ECO:0007669"/>
    <property type="project" value="UniProtKB-SubCell"/>
</dbReference>
<feature type="transmembrane region" description="Helical" evidence="6">
    <location>
        <begin position="140"/>
        <end position="160"/>
    </location>
</feature>
<protein>
    <submittedName>
        <fullName evidence="8">DedA family protein</fullName>
    </submittedName>
</protein>
<dbReference type="AlphaFoldDB" id="A0AAP4D6S1"/>
<dbReference type="PANTHER" id="PTHR42709">
    <property type="entry name" value="ALKALINE PHOSPHATASE LIKE PROTEIN"/>
    <property type="match status" value="1"/>
</dbReference>
<dbReference type="RefSeq" id="WP_327789200.1">
    <property type="nucleotide sequence ID" value="NZ_JARGEQ010000092.1"/>
</dbReference>
<name>A0AAP4D6S1_9PROT</name>